<dbReference type="Proteomes" id="UP001231109">
    <property type="component" value="Unassembled WGS sequence"/>
</dbReference>
<feature type="domain" description="PAS" evidence="18">
    <location>
        <begin position="382"/>
        <end position="425"/>
    </location>
</feature>
<evidence type="ECO:0000256" key="1">
    <source>
        <dbReference type="ARBA" id="ARBA00000085"/>
    </source>
</evidence>
<dbReference type="CDD" id="cd16922">
    <property type="entry name" value="HATPase_EvgS-ArcB-TorS-like"/>
    <property type="match status" value="1"/>
</dbReference>
<feature type="domain" description="Response regulatory" evidence="17">
    <location>
        <begin position="927"/>
        <end position="1045"/>
    </location>
</feature>
<comment type="subcellular location">
    <subcellularLocation>
        <location evidence="2">Cell membrane</location>
        <topology evidence="2">Multi-pass membrane protein</topology>
    </subcellularLocation>
</comment>
<dbReference type="Gene3D" id="3.30.450.20">
    <property type="entry name" value="PAS domain"/>
    <property type="match status" value="1"/>
</dbReference>
<feature type="transmembrane region" description="Helical" evidence="15">
    <location>
        <begin position="322"/>
        <end position="341"/>
    </location>
</feature>
<dbReference type="PROSITE" id="PS50109">
    <property type="entry name" value="HIS_KIN"/>
    <property type="match status" value="1"/>
</dbReference>
<dbReference type="NCBIfam" id="TIGR00229">
    <property type="entry name" value="sensory_box"/>
    <property type="match status" value="1"/>
</dbReference>
<dbReference type="PROSITE" id="PS50839">
    <property type="entry name" value="CHASE"/>
    <property type="match status" value="1"/>
</dbReference>
<evidence type="ECO:0000256" key="4">
    <source>
        <dbReference type="ARBA" id="ARBA00022475"/>
    </source>
</evidence>
<dbReference type="CDD" id="cd00082">
    <property type="entry name" value="HisKA"/>
    <property type="match status" value="1"/>
</dbReference>
<keyword evidence="8" id="KW-0067">ATP-binding</keyword>
<accession>A0ABT9HY11</accession>
<dbReference type="Gene3D" id="3.30.565.10">
    <property type="entry name" value="Histidine kinase-like ATPase, C-terminal domain"/>
    <property type="match status" value="1"/>
</dbReference>
<dbReference type="Gene3D" id="3.40.50.2300">
    <property type="match status" value="2"/>
</dbReference>
<reference evidence="22 23" key="1">
    <citation type="submission" date="2022-11" db="EMBL/GenBank/DDBJ databases">
        <title>Viruses from the air-sea interface of a natural surface slick.</title>
        <authorList>
            <person name="Rahlff J."/>
            <person name="Holmfeldt K."/>
        </authorList>
    </citation>
    <scope>NUCLEOTIDE SEQUENCE [LARGE SCALE GENOMIC DNA]</scope>
    <source>
        <strain evidence="22 23">SMS4</strain>
    </source>
</reference>
<evidence type="ECO:0000256" key="12">
    <source>
        <dbReference type="PROSITE-ProRule" id="PRU00110"/>
    </source>
</evidence>
<dbReference type="SUPFAM" id="SSF47384">
    <property type="entry name" value="Homodimeric domain of signal transducing histidine kinase"/>
    <property type="match status" value="1"/>
</dbReference>
<evidence type="ECO:0000313" key="22">
    <source>
        <dbReference type="EMBL" id="MDP5136015.1"/>
    </source>
</evidence>
<dbReference type="InterPro" id="IPR004358">
    <property type="entry name" value="Sig_transdc_His_kin-like_C"/>
</dbReference>
<keyword evidence="23" id="KW-1185">Reference proteome</keyword>
<feature type="coiled-coil region" evidence="14">
    <location>
        <begin position="351"/>
        <end position="378"/>
    </location>
</feature>
<keyword evidence="5 13" id="KW-0597">Phosphoprotein</keyword>
<keyword evidence="9 15" id="KW-1133">Transmembrane helix</keyword>
<dbReference type="PRINTS" id="PR00344">
    <property type="entry name" value="BCTRLSENSOR"/>
</dbReference>
<keyword evidence="6 15" id="KW-0812">Transmembrane</keyword>
<gene>
    <name evidence="22" type="ORF">ORJ04_08650</name>
</gene>
<dbReference type="InterPro" id="IPR036097">
    <property type="entry name" value="HisK_dim/P_sf"/>
</dbReference>
<evidence type="ECO:0000256" key="14">
    <source>
        <dbReference type="SAM" id="Coils"/>
    </source>
</evidence>
<evidence type="ECO:0000259" key="21">
    <source>
        <dbReference type="PROSITE" id="PS50894"/>
    </source>
</evidence>
<dbReference type="CDD" id="cd00130">
    <property type="entry name" value="PAS"/>
    <property type="match status" value="1"/>
</dbReference>
<evidence type="ECO:0000256" key="13">
    <source>
        <dbReference type="PROSITE-ProRule" id="PRU00169"/>
    </source>
</evidence>
<evidence type="ECO:0000256" key="5">
    <source>
        <dbReference type="ARBA" id="ARBA00022553"/>
    </source>
</evidence>
<evidence type="ECO:0000259" key="18">
    <source>
        <dbReference type="PROSITE" id="PS50112"/>
    </source>
</evidence>
<dbReference type="CDD" id="cd17546">
    <property type="entry name" value="REC_hyHK_CKI1_RcsC-like"/>
    <property type="match status" value="2"/>
</dbReference>
<dbReference type="InterPro" id="IPR000700">
    <property type="entry name" value="PAS-assoc_C"/>
</dbReference>
<dbReference type="InterPro" id="IPR011006">
    <property type="entry name" value="CheY-like_superfamily"/>
</dbReference>
<feature type="domain" description="CHASE" evidence="20">
    <location>
        <begin position="83"/>
        <end position="299"/>
    </location>
</feature>
<evidence type="ECO:0000259" key="17">
    <source>
        <dbReference type="PROSITE" id="PS50110"/>
    </source>
</evidence>
<evidence type="ECO:0000259" key="20">
    <source>
        <dbReference type="PROSITE" id="PS50839"/>
    </source>
</evidence>
<dbReference type="PROSITE" id="PS50110">
    <property type="entry name" value="RESPONSE_REGULATORY"/>
    <property type="match status" value="2"/>
</dbReference>
<dbReference type="InterPro" id="IPR000014">
    <property type="entry name" value="PAS"/>
</dbReference>
<evidence type="ECO:0000256" key="11">
    <source>
        <dbReference type="ARBA" id="ARBA00023136"/>
    </source>
</evidence>
<dbReference type="InterPro" id="IPR036890">
    <property type="entry name" value="HATPase_C_sf"/>
</dbReference>
<dbReference type="Pfam" id="PF01627">
    <property type="entry name" value="Hpt"/>
    <property type="match status" value="1"/>
</dbReference>
<keyword evidence="4" id="KW-1003">Cell membrane</keyword>
<evidence type="ECO:0000259" key="16">
    <source>
        <dbReference type="PROSITE" id="PS50109"/>
    </source>
</evidence>
<name>A0ABT9HY11_9GAMM</name>
<feature type="domain" description="PAC" evidence="19">
    <location>
        <begin position="471"/>
        <end position="523"/>
    </location>
</feature>
<evidence type="ECO:0000256" key="15">
    <source>
        <dbReference type="SAM" id="Phobius"/>
    </source>
</evidence>
<keyword evidence="11 15" id="KW-0472">Membrane</keyword>
<dbReference type="InterPro" id="IPR001610">
    <property type="entry name" value="PAC"/>
</dbReference>
<protein>
    <recommendedName>
        <fullName evidence="3">histidine kinase</fullName>
        <ecNumber evidence="3">2.7.13.3</ecNumber>
    </recommendedName>
</protein>
<dbReference type="Gene3D" id="1.10.287.130">
    <property type="match status" value="1"/>
</dbReference>
<dbReference type="SMART" id="SM00091">
    <property type="entry name" value="PAS"/>
    <property type="match status" value="1"/>
</dbReference>
<dbReference type="SMART" id="SM00073">
    <property type="entry name" value="HPT"/>
    <property type="match status" value="1"/>
</dbReference>
<comment type="caution">
    <text evidence="22">The sequence shown here is derived from an EMBL/GenBank/DDBJ whole genome shotgun (WGS) entry which is preliminary data.</text>
</comment>
<keyword evidence="14" id="KW-0175">Coiled coil</keyword>
<dbReference type="SUPFAM" id="SSF47226">
    <property type="entry name" value="Histidine-containing phosphotransfer domain, HPT domain"/>
    <property type="match status" value="1"/>
</dbReference>
<evidence type="ECO:0000256" key="10">
    <source>
        <dbReference type="ARBA" id="ARBA00023012"/>
    </source>
</evidence>
<evidence type="ECO:0000256" key="2">
    <source>
        <dbReference type="ARBA" id="ARBA00004651"/>
    </source>
</evidence>
<dbReference type="PROSITE" id="PS50113">
    <property type="entry name" value="PAC"/>
    <property type="match status" value="1"/>
</dbReference>
<dbReference type="SUPFAM" id="SSF55874">
    <property type="entry name" value="ATPase domain of HSP90 chaperone/DNA topoisomerase II/histidine kinase"/>
    <property type="match status" value="1"/>
</dbReference>
<dbReference type="InterPro" id="IPR035965">
    <property type="entry name" value="PAS-like_dom_sf"/>
</dbReference>
<feature type="modified residue" description="4-aspartylphosphate" evidence="13">
    <location>
        <position position="978"/>
    </location>
</feature>
<dbReference type="Gene3D" id="1.20.120.160">
    <property type="entry name" value="HPT domain"/>
    <property type="match status" value="1"/>
</dbReference>
<comment type="catalytic activity">
    <reaction evidence="1">
        <text>ATP + protein L-histidine = ADP + protein N-phospho-L-histidine.</text>
        <dbReference type="EC" id="2.7.13.3"/>
    </reaction>
</comment>
<evidence type="ECO:0000256" key="8">
    <source>
        <dbReference type="ARBA" id="ARBA00022840"/>
    </source>
</evidence>
<dbReference type="Pfam" id="PF00512">
    <property type="entry name" value="HisKA"/>
    <property type="match status" value="1"/>
</dbReference>
<dbReference type="Pfam" id="PF13426">
    <property type="entry name" value="PAS_9"/>
    <property type="match status" value="1"/>
</dbReference>
<dbReference type="SUPFAM" id="SSF55785">
    <property type="entry name" value="PYP-like sensor domain (PAS domain)"/>
    <property type="match status" value="1"/>
</dbReference>
<organism evidence="22 23">
    <name type="scientific">Rheinheimera baltica</name>
    <dbReference type="NCBI Taxonomy" id="67576"/>
    <lineage>
        <taxon>Bacteria</taxon>
        <taxon>Pseudomonadati</taxon>
        <taxon>Pseudomonadota</taxon>
        <taxon>Gammaproteobacteria</taxon>
        <taxon>Chromatiales</taxon>
        <taxon>Chromatiaceae</taxon>
        <taxon>Rheinheimera</taxon>
    </lineage>
</organism>
<feature type="domain" description="HPt" evidence="21">
    <location>
        <begin position="1080"/>
        <end position="1180"/>
    </location>
</feature>
<feature type="domain" description="Histidine kinase" evidence="16">
    <location>
        <begin position="541"/>
        <end position="762"/>
    </location>
</feature>
<dbReference type="InterPro" id="IPR006189">
    <property type="entry name" value="CHASE_dom"/>
</dbReference>
<evidence type="ECO:0000256" key="9">
    <source>
        <dbReference type="ARBA" id="ARBA00022989"/>
    </source>
</evidence>
<dbReference type="PROSITE" id="PS50112">
    <property type="entry name" value="PAS"/>
    <property type="match status" value="1"/>
</dbReference>
<feature type="modified residue" description="Phosphohistidine" evidence="12">
    <location>
        <position position="1123"/>
    </location>
</feature>
<dbReference type="EC" id="2.7.13.3" evidence="3"/>
<evidence type="ECO:0000256" key="7">
    <source>
        <dbReference type="ARBA" id="ARBA00022741"/>
    </source>
</evidence>
<dbReference type="SMART" id="SM00448">
    <property type="entry name" value="REC"/>
    <property type="match status" value="2"/>
</dbReference>
<dbReference type="PANTHER" id="PTHR45339">
    <property type="entry name" value="HYBRID SIGNAL TRANSDUCTION HISTIDINE KINASE J"/>
    <property type="match status" value="1"/>
</dbReference>
<dbReference type="Pfam" id="PF03924">
    <property type="entry name" value="CHASE"/>
    <property type="match status" value="1"/>
</dbReference>
<evidence type="ECO:0000259" key="19">
    <source>
        <dbReference type="PROSITE" id="PS50113"/>
    </source>
</evidence>
<evidence type="ECO:0000256" key="6">
    <source>
        <dbReference type="ARBA" id="ARBA00022692"/>
    </source>
</evidence>
<dbReference type="InterPro" id="IPR042240">
    <property type="entry name" value="CHASE_sf"/>
</dbReference>
<dbReference type="InterPro" id="IPR001789">
    <property type="entry name" value="Sig_transdc_resp-reg_receiver"/>
</dbReference>
<dbReference type="RefSeq" id="WP_305975211.1">
    <property type="nucleotide sequence ID" value="NZ_JAPJDZ010000017.1"/>
</dbReference>
<dbReference type="Pfam" id="PF02518">
    <property type="entry name" value="HATPase_c"/>
    <property type="match status" value="1"/>
</dbReference>
<keyword evidence="10" id="KW-0902">Two-component regulatory system</keyword>
<evidence type="ECO:0000313" key="23">
    <source>
        <dbReference type="Proteomes" id="UP001231109"/>
    </source>
</evidence>
<dbReference type="PANTHER" id="PTHR45339:SF1">
    <property type="entry name" value="HYBRID SIGNAL TRANSDUCTION HISTIDINE KINASE J"/>
    <property type="match status" value="1"/>
</dbReference>
<feature type="modified residue" description="4-aspartylphosphate" evidence="13">
    <location>
        <position position="834"/>
    </location>
</feature>
<dbReference type="PROSITE" id="PS50894">
    <property type="entry name" value="HPT"/>
    <property type="match status" value="1"/>
</dbReference>
<dbReference type="CDD" id="cd00088">
    <property type="entry name" value="HPT"/>
    <property type="match status" value="1"/>
</dbReference>
<dbReference type="SMART" id="SM01079">
    <property type="entry name" value="CHASE"/>
    <property type="match status" value="1"/>
</dbReference>
<dbReference type="SUPFAM" id="SSF52172">
    <property type="entry name" value="CheY-like"/>
    <property type="match status" value="2"/>
</dbReference>
<dbReference type="InterPro" id="IPR003661">
    <property type="entry name" value="HisK_dim/P_dom"/>
</dbReference>
<dbReference type="InterPro" id="IPR036641">
    <property type="entry name" value="HPT_dom_sf"/>
</dbReference>
<dbReference type="SMART" id="SM00387">
    <property type="entry name" value="HATPase_c"/>
    <property type="match status" value="1"/>
</dbReference>
<dbReference type="SMART" id="SM00086">
    <property type="entry name" value="PAC"/>
    <property type="match status" value="1"/>
</dbReference>
<evidence type="ECO:0000256" key="3">
    <source>
        <dbReference type="ARBA" id="ARBA00012438"/>
    </source>
</evidence>
<dbReference type="InterPro" id="IPR003594">
    <property type="entry name" value="HATPase_dom"/>
</dbReference>
<feature type="domain" description="Response regulatory" evidence="17">
    <location>
        <begin position="780"/>
        <end position="904"/>
    </location>
</feature>
<sequence length="1268" mass="140989">MPLDKPAKHVWDFVLALWLPIALLVVGFTFAKYYSEQQAQQNDQRINQAVAERIQQISQGVKEKVTLYQYGLRGTRGSVMSRTPQQFNYQAMMEYTRSRDYPLEFPGARGFGFIRYVQPQDKAAFLQRARQDRLGYDFTIRQITPHNDSLFVIQYIEPESDNKEAVGLDIGSDVLRREAALSAAFDNDVRLTAPITLVQAMNKVQHGFLILMPIYNIAPAPQTPQQRMNHLFGWSYAALLIDEVLVNIARLEQDVVLNISDLIPNQNTLFYQHGIEAEAKSQYLQDFTLALFGRQWLLQLAPTPQFIAAMELPAPRALFREIIIFSFLLSFIVYIVQLLFIRRQQIRKHKHELVEIAAATLKQANAKLEQQVEQRTAEITNTSALQRCILNGAGYAIIATDTDGVITVFNPAAEQLLGYRADEVVAHHTPALFHLPAEVEKRAYELTEELGTTVNVGFETFIVKAQFGKNDLRRWTYITKQGKPIPVKLNVSSLVDNNNTLLGYIGIAYDLTEQLHREAELAKAKEQADSSSKAKSDFLANMSHEIRTPMNAILGLLQLVEKTPLDKRQADYINKTYRAAQSLLALLNDILDFSKVEAGKLELDEQPFNLTTLLQDIGIILSSSTQHKDIEVLYHIASDVPLNLYGDSLRIKQILLNLIGNAIKFTEHGEVVISISVTPSADDSIKLQFAVRDTGIGMTKEQQKHIFTGFHQAESSISRRFGGTGLGLAISKRLIDLMQGSISVSSNLGEGSTFSFEVALKKLSDQLIVPVQQATAFNFNVLVVDDNASSRLIMQEMCLAMGWQVSCVDNAELGLAMLMEAQDTPTPFTLVLLDWRLPEMDGLAFAEKVRCQPDIADATMIVMVTAHSKELLGTHPDISPEFLDGFLVKPITPDMLLKTLQQALNDSQSPAQAQPVVPATMPLKGLRILLVEDNPTNQLVAIELLQSQGAEMTAADHGEHALNILAEPGSQFDVILMDIQMPQMDGYETTRHIRKREQYKYIPIIAMTANALPSDKAACIEAGMNDHIAKPFVLQEVIDKICHYCGQVSLATPQTYDLQVQHNTLLADFCDQQQIDVNPALQRLGGNLALYFKLAVQLPKDISTAIHQLSEQPTGKDLQLLSHSIKGAAATLGFTALANTAAKLEKTLSQSNAGTSTQTNVLLKACYKAAEQLTALLQYQHFAPQHSMAQNSTSQPNASDNEQLQHDMLALLRHLNSANMAATALFEHIRPDLSQLDTALTAAIGERISVLAFKEAAAILQTLIKQHE</sequence>
<keyword evidence="7" id="KW-0547">Nucleotide-binding</keyword>
<dbReference type="InterPro" id="IPR008207">
    <property type="entry name" value="Sig_transdc_His_kin_Hpt_dom"/>
</dbReference>
<dbReference type="Pfam" id="PF00072">
    <property type="entry name" value="Response_reg"/>
    <property type="match status" value="2"/>
</dbReference>
<dbReference type="EMBL" id="JAPJDZ010000017">
    <property type="protein sequence ID" value="MDP5136015.1"/>
    <property type="molecule type" value="Genomic_DNA"/>
</dbReference>
<dbReference type="InterPro" id="IPR005467">
    <property type="entry name" value="His_kinase_dom"/>
</dbReference>
<proteinExistence type="predicted"/>
<dbReference type="Gene3D" id="3.30.450.350">
    <property type="entry name" value="CHASE domain"/>
    <property type="match status" value="1"/>
</dbReference>
<dbReference type="SMART" id="SM00388">
    <property type="entry name" value="HisKA"/>
    <property type="match status" value="1"/>
</dbReference>